<protein>
    <recommendedName>
        <fullName evidence="3">SusD/RagB family nutrient-binding outer membrane lipoprotein</fullName>
    </recommendedName>
</protein>
<dbReference type="SUPFAM" id="SSF48452">
    <property type="entry name" value="TPR-like"/>
    <property type="match status" value="1"/>
</dbReference>
<dbReference type="PROSITE" id="PS51257">
    <property type="entry name" value="PROKAR_LIPOPROTEIN"/>
    <property type="match status" value="1"/>
</dbReference>
<dbReference type="Pfam" id="PF12771">
    <property type="entry name" value="SusD-like_2"/>
    <property type="match status" value="1"/>
</dbReference>
<accession>A0AAU9CA73</accession>
<reference evidence="1 2" key="1">
    <citation type="submission" date="2021-12" db="EMBL/GenBank/DDBJ databases">
        <title>Genome sequencing of bacteria with rrn-lacking chromosome and rrn-plasmid.</title>
        <authorList>
            <person name="Anda M."/>
            <person name="Iwasaki W."/>
        </authorList>
    </citation>
    <scope>NUCLEOTIDE SEQUENCE [LARGE SCALE GENOMIC DNA]</scope>
    <source>
        <strain evidence="1 2">DSM 100852</strain>
    </source>
</reference>
<dbReference type="EMBL" id="AP025314">
    <property type="protein sequence ID" value="BDD09051.1"/>
    <property type="molecule type" value="Genomic_DNA"/>
</dbReference>
<gene>
    <name evidence="1" type="ORF">FUAX_14830</name>
</gene>
<evidence type="ECO:0008006" key="3">
    <source>
        <dbReference type="Google" id="ProtNLM"/>
    </source>
</evidence>
<dbReference type="InterPro" id="IPR011990">
    <property type="entry name" value="TPR-like_helical_dom_sf"/>
</dbReference>
<dbReference type="Gene3D" id="1.25.40.390">
    <property type="match status" value="1"/>
</dbReference>
<dbReference type="InterPro" id="IPR041662">
    <property type="entry name" value="SusD-like_2"/>
</dbReference>
<evidence type="ECO:0000313" key="2">
    <source>
        <dbReference type="Proteomes" id="UP001348817"/>
    </source>
</evidence>
<dbReference type="KEGG" id="fax:FUAX_14830"/>
<dbReference type="AlphaFoldDB" id="A0AAU9CA73"/>
<dbReference type="Proteomes" id="UP001348817">
    <property type="component" value="Chromosome"/>
</dbReference>
<name>A0AAU9CA73_9BACT</name>
<proteinExistence type="predicted"/>
<organism evidence="1 2">
    <name type="scientific">Fulvitalea axinellae</name>
    <dbReference type="NCBI Taxonomy" id="1182444"/>
    <lineage>
        <taxon>Bacteria</taxon>
        <taxon>Pseudomonadati</taxon>
        <taxon>Bacteroidota</taxon>
        <taxon>Cytophagia</taxon>
        <taxon>Cytophagales</taxon>
        <taxon>Persicobacteraceae</taxon>
        <taxon>Fulvitalea</taxon>
    </lineage>
</organism>
<dbReference type="RefSeq" id="WP_338394272.1">
    <property type="nucleotide sequence ID" value="NZ_AP025314.1"/>
</dbReference>
<evidence type="ECO:0000313" key="1">
    <source>
        <dbReference type="EMBL" id="BDD09051.1"/>
    </source>
</evidence>
<keyword evidence="2" id="KW-1185">Reference proteome</keyword>
<sequence length="537" mass="61863">MRFQNLLKYIPMAVLAGTLSSCDNDFGDMNTDKLNPTNPMPDQLFTSGLYYFGDGSARQWFGDHYRYLMPWFQYAVPNSGNQFTMFDVNQEWTANNRIYQHYVRTGPNFVATIDAIDNMPEADRNRRQYMKAMARTMIIFHATGLGDTFGDVPFTEAMTGREDNPVFTPKYDKLEELYPLWLSELKTLKDNLNADHGEEQISFGKADVIYNGDVDNWKKFINSIRLRLATRLLKVDEAKAREVITEVLADADGVISTNEDNFRLNYGDKGGPSRDGFQSLRATAPFIDFLSETNDPRLKIYFTENDYSEENCEKLKLTYNPDRYVGGPVSPDDAEDSRFFIRRTLDGNDVDTLSYLNPHLFHPTWNGATGKMAEVFLSAAEVSFIRAELAKRGITGENAQDLYEQGIRQSITMYDVILKDLQDPKYKGTQTADIDAYLENPTVKYNDAKGLEQIMTQAYIHFLKDPHQTWVNWRRTGLPNADTDMGFDPFVIKASQKELPRRFAYWDETPENQPIQRAAIERQDYGDGYYGRLWWDK</sequence>